<dbReference type="SUPFAM" id="SSF56784">
    <property type="entry name" value="HAD-like"/>
    <property type="match status" value="1"/>
</dbReference>
<dbReference type="InterPro" id="IPR004014">
    <property type="entry name" value="ATPase_P-typ_cation-transptr_N"/>
</dbReference>
<feature type="transmembrane region" description="Helical" evidence="13">
    <location>
        <begin position="1055"/>
        <end position="1076"/>
    </location>
</feature>
<dbReference type="EC" id="7.2.2.-" evidence="13"/>
<evidence type="ECO:0000256" key="1">
    <source>
        <dbReference type="ARBA" id="ARBA00004141"/>
    </source>
</evidence>
<evidence type="ECO:0000256" key="12">
    <source>
        <dbReference type="ARBA" id="ARBA00049360"/>
    </source>
</evidence>
<dbReference type="Pfam" id="PF00690">
    <property type="entry name" value="Cation_ATPase_N"/>
    <property type="match status" value="1"/>
</dbReference>
<feature type="transmembrane region" description="Helical" evidence="13">
    <location>
        <begin position="910"/>
        <end position="929"/>
    </location>
</feature>
<keyword evidence="3" id="KW-0597">Phosphoprotein</keyword>
<evidence type="ECO:0000256" key="2">
    <source>
        <dbReference type="ARBA" id="ARBA00006000"/>
    </source>
</evidence>
<feature type="domain" description="Cation-transporting P-type ATPase N-terminal" evidence="15">
    <location>
        <begin position="153"/>
        <end position="228"/>
    </location>
</feature>
<comment type="catalytic activity">
    <reaction evidence="12 13">
        <text>ATP + H2O = ADP + phosphate + H(+)</text>
        <dbReference type="Rhea" id="RHEA:13065"/>
        <dbReference type="ChEBI" id="CHEBI:15377"/>
        <dbReference type="ChEBI" id="CHEBI:15378"/>
        <dbReference type="ChEBI" id="CHEBI:30616"/>
        <dbReference type="ChEBI" id="CHEBI:43474"/>
        <dbReference type="ChEBI" id="CHEBI:456216"/>
    </reaction>
</comment>
<comment type="subcellular location">
    <subcellularLocation>
        <location evidence="1 13">Membrane</location>
        <topology evidence="1 13">Multi-pass membrane protein</topology>
    </subcellularLocation>
</comment>
<dbReference type="GO" id="GO:0019829">
    <property type="term" value="F:ATPase-coupled monoatomic cation transmembrane transporter activity"/>
    <property type="evidence" value="ECO:0007669"/>
    <property type="project" value="UniProtKB-UniRule"/>
</dbReference>
<dbReference type="InterPro" id="IPR018303">
    <property type="entry name" value="ATPase_P-typ_P_site"/>
</dbReference>
<dbReference type="Proteomes" id="UP000677054">
    <property type="component" value="Unassembled WGS sequence"/>
</dbReference>
<reference evidence="16" key="1">
    <citation type="submission" date="2020-11" db="EMBL/GenBank/DDBJ databases">
        <authorList>
            <person name="Tran Van P."/>
        </authorList>
    </citation>
    <scope>NUCLEOTIDE SEQUENCE</scope>
</reference>
<protein>
    <recommendedName>
        <fullName evidence="13">Cation-transporting ATPase</fullName>
        <ecNumber evidence="13">7.2.2.-</ecNumber>
    </recommendedName>
</protein>
<dbReference type="SFLD" id="SFLDG00002">
    <property type="entry name" value="C1.7:_P-type_atpase_like"/>
    <property type="match status" value="1"/>
</dbReference>
<dbReference type="Pfam" id="PF13246">
    <property type="entry name" value="Cation_ATPase"/>
    <property type="match status" value="1"/>
</dbReference>
<feature type="transmembrane region" description="Helical" evidence="13">
    <location>
        <begin position="1025"/>
        <end position="1043"/>
    </location>
</feature>
<evidence type="ECO:0000256" key="5">
    <source>
        <dbReference type="ARBA" id="ARBA00022723"/>
    </source>
</evidence>
<keyword evidence="17" id="KW-1185">Reference proteome</keyword>
<dbReference type="GO" id="GO:0016020">
    <property type="term" value="C:membrane"/>
    <property type="evidence" value="ECO:0007669"/>
    <property type="project" value="UniProtKB-SubCell"/>
</dbReference>
<evidence type="ECO:0000256" key="11">
    <source>
        <dbReference type="ARBA" id="ARBA00023136"/>
    </source>
</evidence>
<dbReference type="SUPFAM" id="SSF81665">
    <property type="entry name" value="Calcium ATPase, transmembrane domain M"/>
    <property type="match status" value="1"/>
</dbReference>
<evidence type="ECO:0000256" key="10">
    <source>
        <dbReference type="ARBA" id="ARBA00022989"/>
    </source>
</evidence>
<proteinExistence type="inferred from homology"/>
<dbReference type="FunFam" id="1.20.1110.10:FF:000023">
    <property type="entry name" value="Cation-transporting ATPase"/>
    <property type="match status" value="1"/>
</dbReference>
<sequence>MTATGQKTKASRGERKTSREEWVKNGEEELEVEGYVRNRARTVLAWALIVCTGGLLRLVMHWLPQWWLRCTHVRVPLAEARKVLLIQRYKNHVTYHTKEVHEVQTSVDAVPRSDGSFFAAKNEPSGDGMVATVTVRTFQCKKVNYVWAEDEKRFYQLPCLDENACLSNLREGEKGLTKKQAEDRGKIYGPNEIQVPVHSILHLLVHEALNPFYIFQAFAVCLWFVDEYIYYATAIILMSAWGLFSAVYQTRQNQRALRRTVQANDVIEVHRGAWEMVSTTALVPGDVVSIPSHGCLLHFDAILLTGSCLLNESMLTGESVPVNKTPLDEDHSEKRFDRKEHSRHMLFAGTQVIQTRFYEGEKVKALVVGTGFHTQKGFLIRSILYPNPVDFKFQTDAYRFILCLAGISGIGFIYTIVTKGRRGLPAGEIAVDGLDLFTIVVPPALPAAMTVGIVLASMRLKKRQVFCISPRAINISGRLDCICFDKTGTLTEDGLDVKGVSPAPDFPLLHDRSQMESKDGRESVEEDMIRCMTCCHGLTRVEGELVGDPLDLRMFQWTGWEFHEPDIAETAKYDLIMPAVVKPPKEKGKETEWGILKTFPFSSKRQRMSVIAKEVHGGDFVVFCKGAPETIASLCEPESIPQGFHTRLYDFTKEGYRVIALAMATLHGVRYPKVQRLKREEVEVNLRFLGLLILENRLKGATKEALNLLIDARIRVLMVTGDNLLTAISVARDCQMVGTNEDVLVVKADRNPVSGLLELDYSLVEGRPEPEEPQSPSSSGSGGRSGMVSVPIDSGSRYHFAMDGTSFGLLVEANHPALRHLLTRGTVFARMSPENKQQLVVALQGLGYHVGMCGDGANDCGALGAAHTGISLSEAEASVASPFTSKTNDISCVPTLIREGRAALVTSFGIFKYMAGYSLTQFISVIILYSIDSSLTDFQFLYIDLLLITVFAALFGFTEAYRGPISKMPPPAALASVPPILSILLQIFLVVAAQALFFFHVQTQDWFVPFVLDDTLQNKACHQNYVVFSISMFQYVILVVVYSRGKPYRRPLFTNLWLSAALLLMTVFSVVMTVYPPHFLAELLELDVVPDHSYRWFIVGMASAQLLLALAVEYLVVDYLLTLRCLPLVHNLEKCKRQFLQIERELASSPSAQVLEAWASSSRL</sequence>
<dbReference type="GO" id="GO:0046872">
    <property type="term" value="F:metal ion binding"/>
    <property type="evidence" value="ECO:0007669"/>
    <property type="project" value="UniProtKB-UniRule"/>
</dbReference>
<dbReference type="Pfam" id="PF00122">
    <property type="entry name" value="E1-E2_ATPase"/>
    <property type="match status" value="1"/>
</dbReference>
<dbReference type="GO" id="GO:0016887">
    <property type="term" value="F:ATP hydrolysis activity"/>
    <property type="evidence" value="ECO:0007669"/>
    <property type="project" value="InterPro"/>
</dbReference>
<name>A0A7R8XDG5_9CRUS</name>
<feature type="compositionally biased region" description="Basic and acidic residues" evidence="14">
    <location>
        <begin position="11"/>
        <end position="23"/>
    </location>
</feature>
<dbReference type="Gene3D" id="3.40.1110.10">
    <property type="entry name" value="Calcium-transporting ATPase, cytoplasmic domain N"/>
    <property type="match status" value="1"/>
</dbReference>
<feature type="region of interest" description="Disordered" evidence="14">
    <location>
        <begin position="1"/>
        <end position="23"/>
    </location>
</feature>
<evidence type="ECO:0000256" key="8">
    <source>
        <dbReference type="ARBA" id="ARBA00022842"/>
    </source>
</evidence>
<dbReference type="InterPro" id="IPR044492">
    <property type="entry name" value="P_typ_ATPase_HD_dom"/>
</dbReference>
<dbReference type="GO" id="GO:0015203">
    <property type="term" value="F:polyamine transmembrane transporter activity"/>
    <property type="evidence" value="ECO:0007669"/>
    <property type="project" value="TreeGrafter"/>
</dbReference>
<evidence type="ECO:0000256" key="4">
    <source>
        <dbReference type="ARBA" id="ARBA00022692"/>
    </source>
</evidence>
<keyword evidence="4 13" id="KW-0812">Transmembrane</keyword>
<feature type="transmembrane region" description="Helical" evidence="13">
    <location>
        <begin position="436"/>
        <end position="456"/>
    </location>
</feature>
<dbReference type="FunFam" id="3.40.50.1000:FF:000068">
    <property type="entry name" value="Cation-transporting ATPase"/>
    <property type="match status" value="1"/>
</dbReference>
<gene>
    <name evidence="16" type="ORF">DSTB1V02_LOCUS8331</name>
</gene>
<feature type="transmembrane region" description="Helical" evidence="13">
    <location>
        <begin position="941"/>
        <end position="961"/>
    </location>
</feature>
<dbReference type="InterPro" id="IPR036412">
    <property type="entry name" value="HAD-like_sf"/>
</dbReference>
<dbReference type="NCBIfam" id="TIGR01494">
    <property type="entry name" value="ATPase_P-type"/>
    <property type="match status" value="1"/>
</dbReference>
<dbReference type="InterPro" id="IPR008250">
    <property type="entry name" value="ATPase_P-typ_transduc_dom_A_sf"/>
</dbReference>
<keyword evidence="7 13" id="KW-0067">ATP-binding</keyword>
<keyword evidence="5 13" id="KW-0479">Metal-binding</keyword>
<evidence type="ECO:0000256" key="13">
    <source>
        <dbReference type="RuleBase" id="RU362082"/>
    </source>
</evidence>
<dbReference type="EMBL" id="LR901399">
    <property type="protein sequence ID" value="CAD7248519.1"/>
    <property type="molecule type" value="Genomic_DNA"/>
</dbReference>
<dbReference type="PANTHER" id="PTHR45630:SF8">
    <property type="entry name" value="CATION-TRANSPORTING ATPASE"/>
    <property type="match status" value="1"/>
</dbReference>
<keyword evidence="6 13" id="KW-0547">Nucleotide-binding</keyword>
<evidence type="ECO:0000259" key="15">
    <source>
        <dbReference type="SMART" id="SM00831"/>
    </source>
</evidence>
<dbReference type="PRINTS" id="PR00119">
    <property type="entry name" value="CATATPASE"/>
</dbReference>
<dbReference type="InterPro" id="IPR023298">
    <property type="entry name" value="ATPase_P-typ_TM_dom_sf"/>
</dbReference>
<feature type="transmembrane region" description="Helical" evidence="13">
    <location>
        <begin position="228"/>
        <end position="248"/>
    </location>
</feature>
<accession>A0A7R8XDG5</accession>
<feature type="transmembrane region" description="Helical" evidence="13">
    <location>
        <begin position="397"/>
        <end position="416"/>
    </location>
</feature>
<feature type="transmembrane region" description="Helical" evidence="13">
    <location>
        <begin position="1096"/>
        <end position="1117"/>
    </location>
</feature>
<keyword evidence="8 13" id="KW-0460">Magnesium</keyword>
<dbReference type="SUPFAM" id="SSF81660">
    <property type="entry name" value="Metal cation-transporting ATPase, ATP-binding domain N"/>
    <property type="match status" value="1"/>
</dbReference>
<dbReference type="GO" id="GO:0140358">
    <property type="term" value="F:P-type transmembrane transporter activity"/>
    <property type="evidence" value="ECO:0007669"/>
    <property type="project" value="InterPro"/>
</dbReference>
<organism evidence="16">
    <name type="scientific">Darwinula stevensoni</name>
    <dbReference type="NCBI Taxonomy" id="69355"/>
    <lineage>
        <taxon>Eukaryota</taxon>
        <taxon>Metazoa</taxon>
        <taxon>Ecdysozoa</taxon>
        <taxon>Arthropoda</taxon>
        <taxon>Crustacea</taxon>
        <taxon>Oligostraca</taxon>
        <taxon>Ostracoda</taxon>
        <taxon>Podocopa</taxon>
        <taxon>Podocopida</taxon>
        <taxon>Darwinulocopina</taxon>
        <taxon>Darwinuloidea</taxon>
        <taxon>Darwinulidae</taxon>
        <taxon>Darwinula</taxon>
    </lineage>
</organism>
<dbReference type="SUPFAM" id="SSF81653">
    <property type="entry name" value="Calcium ATPase, transduction domain A"/>
    <property type="match status" value="1"/>
</dbReference>
<dbReference type="InterPro" id="IPR059000">
    <property type="entry name" value="ATPase_P-type_domA"/>
</dbReference>
<dbReference type="GO" id="GO:0005524">
    <property type="term" value="F:ATP binding"/>
    <property type="evidence" value="ECO:0007669"/>
    <property type="project" value="UniProtKB-UniRule"/>
</dbReference>
<dbReference type="InterPro" id="IPR047819">
    <property type="entry name" value="P5A-ATPase_N"/>
</dbReference>
<dbReference type="SFLD" id="SFLDF00027">
    <property type="entry name" value="p-type_atpase"/>
    <property type="match status" value="1"/>
</dbReference>
<dbReference type="InterPro" id="IPR001757">
    <property type="entry name" value="P_typ_ATPase"/>
</dbReference>
<dbReference type="PROSITE" id="PS00154">
    <property type="entry name" value="ATPASE_E1_E2"/>
    <property type="match status" value="1"/>
</dbReference>
<keyword evidence="11 13" id="KW-0472">Membrane</keyword>
<evidence type="ECO:0000256" key="14">
    <source>
        <dbReference type="SAM" id="MobiDB-lite"/>
    </source>
</evidence>
<feature type="transmembrane region" description="Helical" evidence="13">
    <location>
        <begin position="43"/>
        <end position="63"/>
    </location>
</feature>
<dbReference type="InterPro" id="IPR023299">
    <property type="entry name" value="ATPase_P-typ_cyto_dom_N"/>
</dbReference>
<feature type="transmembrane region" description="Helical" evidence="13">
    <location>
        <begin position="973"/>
        <end position="999"/>
    </location>
</feature>
<keyword evidence="10 13" id="KW-1133">Transmembrane helix</keyword>
<dbReference type="AlphaFoldDB" id="A0A7R8XDG5"/>
<evidence type="ECO:0000256" key="6">
    <source>
        <dbReference type="ARBA" id="ARBA00022741"/>
    </source>
</evidence>
<evidence type="ECO:0000313" key="16">
    <source>
        <dbReference type="EMBL" id="CAD7248519.1"/>
    </source>
</evidence>
<dbReference type="Pfam" id="PF12409">
    <property type="entry name" value="P5-ATPase"/>
    <property type="match status" value="1"/>
</dbReference>
<dbReference type="OrthoDB" id="48943at2759"/>
<evidence type="ECO:0000256" key="7">
    <source>
        <dbReference type="ARBA" id="ARBA00022840"/>
    </source>
</evidence>
<dbReference type="Gene3D" id="2.70.150.10">
    <property type="entry name" value="Calcium-transporting ATPase, cytoplasmic transduction domain A"/>
    <property type="match status" value="1"/>
</dbReference>
<feature type="region of interest" description="Disordered" evidence="14">
    <location>
        <begin position="766"/>
        <end position="788"/>
    </location>
</feature>
<evidence type="ECO:0000313" key="17">
    <source>
        <dbReference type="Proteomes" id="UP000677054"/>
    </source>
</evidence>
<dbReference type="EMBL" id="CAJPEV010001882">
    <property type="protein sequence ID" value="CAG0894721.1"/>
    <property type="molecule type" value="Genomic_DNA"/>
</dbReference>
<evidence type="ECO:0000256" key="9">
    <source>
        <dbReference type="ARBA" id="ARBA00022967"/>
    </source>
</evidence>
<dbReference type="Gene3D" id="3.40.50.1000">
    <property type="entry name" value="HAD superfamily/HAD-like"/>
    <property type="match status" value="1"/>
</dbReference>
<dbReference type="GO" id="GO:0006874">
    <property type="term" value="P:intracellular calcium ion homeostasis"/>
    <property type="evidence" value="ECO:0007669"/>
    <property type="project" value="TreeGrafter"/>
</dbReference>
<dbReference type="Gene3D" id="1.20.1110.10">
    <property type="entry name" value="Calcium-transporting ATPase, transmembrane domain"/>
    <property type="match status" value="2"/>
</dbReference>
<dbReference type="NCBIfam" id="TIGR01657">
    <property type="entry name" value="P-ATPase-V"/>
    <property type="match status" value="1"/>
</dbReference>
<keyword evidence="9 13" id="KW-1278">Translocase</keyword>
<evidence type="ECO:0000256" key="3">
    <source>
        <dbReference type="ARBA" id="ARBA00022553"/>
    </source>
</evidence>
<dbReference type="InterPro" id="IPR006544">
    <property type="entry name" value="P-type_TPase_V"/>
</dbReference>
<dbReference type="InterPro" id="IPR023214">
    <property type="entry name" value="HAD_sf"/>
</dbReference>
<dbReference type="SFLD" id="SFLDS00003">
    <property type="entry name" value="Haloacid_Dehalogenase"/>
    <property type="match status" value="1"/>
</dbReference>
<dbReference type="PANTHER" id="PTHR45630">
    <property type="entry name" value="CATION-TRANSPORTING ATPASE-RELATED"/>
    <property type="match status" value="1"/>
</dbReference>
<comment type="similarity">
    <text evidence="2 13">Belongs to the cation transport ATPase (P-type) (TC 3.A.3) family. Type V subfamily.</text>
</comment>
<dbReference type="SMART" id="SM00831">
    <property type="entry name" value="Cation_ATPase_N"/>
    <property type="match status" value="1"/>
</dbReference>